<evidence type="ECO:0000256" key="6">
    <source>
        <dbReference type="ARBA" id="ARBA00023136"/>
    </source>
</evidence>
<dbReference type="PANTHER" id="PTHR43744:SF12">
    <property type="entry name" value="ABC TRANSPORTER PERMEASE PROTEIN MG189-RELATED"/>
    <property type="match status" value="1"/>
</dbReference>
<feature type="domain" description="ABC transmembrane type-1" evidence="8">
    <location>
        <begin position="72"/>
        <end position="263"/>
    </location>
</feature>
<organism evidence="9 10">
    <name type="scientific">Ruminiclostridium cellobioparum subsp. termitidis CT1112</name>
    <dbReference type="NCBI Taxonomy" id="1195236"/>
    <lineage>
        <taxon>Bacteria</taxon>
        <taxon>Bacillati</taxon>
        <taxon>Bacillota</taxon>
        <taxon>Clostridia</taxon>
        <taxon>Eubacteriales</taxon>
        <taxon>Oscillospiraceae</taxon>
        <taxon>Ruminiclostridium</taxon>
    </lineage>
</organism>
<comment type="caution">
    <text evidence="9">The sequence shown here is derived from an EMBL/GenBank/DDBJ whole genome shotgun (WGS) entry which is preliminary data.</text>
</comment>
<dbReference type="EMBL" id="AORV01000039">
    <property type="protein sequence ID" value="EMS71354.1"/>
    <property type="molecule type" value="Genomic_DNA"/>
</dbReference>
<dbReference type="RefSeq" id="WP_004626685.1">
    <property type="nucleotide sequence ID" value="NZ_AORV01000039.1"/>
</dbReference>
<dbReference type="Gene3D" id="1.10.3720.10">
    <property type="entry name" value="MetI-like"/>
    <property type="match status" value="1"/>
</dbReference>
<evidence type="ECO:0000259" key="8">
    <source>
        <dbReference type="PROSITE" id="PS50928"/>
    </source>
</evidence>
<gene>
    <name evidence="9" type="ORF">CTER_2758</name>
</gene>
<keyword evidence="5 7" id="KW-1133">Transmembrane helix</keyword>
<keyword evidence="3" id="KW-1003">Cell membrane</keyword>
<dbReference type="InterPro" id="IPR000515">
    <property type="entry name" value="MetI-like"/>
</dbReference>
<dbReference type="PATRIC" id="fig|1195236.3.peg.3079"/>
<dbReference type="GO" id="GO:0005886">
    <property type="term" value="C:plasma membrane"/>
    <property type="evidence" value="ECO:0007669"/>
    <property type="project" value="UniProtKB-SubCell"/>
</dbReference>
<dbReference type="CDD" id="cd06261">
    <property type="entry name" value="TM_PBP2"/>
    <property type="match status" value="1"/>
</dbReference>
<keyword evidence="10" id="KW-1185">Reference proteome</keyword>
<evidence type="ECO:0000256" key="2">
    <source>
        <dbReference type="ARBA" id="ARBA00022448"/>
    </source>
</evidence>
<proteinExistence type="inferred from homology"/>
<keyword evidence="4 7" id="KW-0812">Transmembrane</keyword>
<comment type="subcellular location">
    <subcellularLocation>
        <location evidence="1 7">Cell membrane</location>
        <topology evidence="1 7">Multi-pass membrane protein</topology>
    </subcellularLocation>
</comment>
<evidence type="ECO:0000313" key="10">
    <source>
        <dbReference type="Proteomes" id="UP000014155"/>
    </source>
</evidence>
<feature type="transmembrane region" description="Helical" evidence="7">
    <location>
        <begin position="108"/>
        <end position="131"/>
    </location>
</feature>
<dbReference type="Proteomes" id="UP000014155">
    <property type="component" value="Unassembled WGS sequence"/>
</dbReference>
<dbReference type="Pfam" id="PF00528">
    <property type="entry name" value="BPD_transp_1"/>
    <property type="match status" value="1"/>
</dbReference>
<dbReference type="SUPFAM" id="SSF161098">
    <property type="entry name" value="MetI-like"/>
    <property type="match status" value="1"/>
</dbReference>
<dbReference type="InterPro" id="IPR035906">
    <property type="entry name" value="MetI-like_sf"/>
</dbReference>
<dbReference type="STRING" id="1195236.CTER_2758"/>
<evidence type="ECO:0000256" key="7">
    <source>
        <dbReference type="RuleBase" id="RU363032"/>
    </source>
</evidence>
<dbReference type="eggNOG" id="COG0395">
    <property type="taxonomic scope" value="Bacteria"/>
</dbReference>
<keyword evidence="2 7" id="KW-0813">Transport</keyword>
<reference evidence="9 10" key="1">
    <citation type="journal article" date="2013" name="Genome Announc.">
        <title>Draft Genome Sequence of the Cellulolytic, Mesophilic, Anaerobic Bacterium Clostridium termitidis Strain CT1112 (DSM 5398).</title>
        <authorList>
            <person name="Lal S."/>
            <person name="Ramachandran U."/>
            <person name="Zhang X."/>
            <person name="Munir R."/>
            <person name="Sparling R."/>
            <person name="Levin D.B."/>
        </authorList>
    </citation>
    <scope>NUCLEOTIDE SEQUENCE [LARGE SCALE GENOMIC DNA]</scope>
    <source>
        <strain evidence="9 10">CT1112</strain>
    </source>
</reference>
<evidence type="ECO:0000256" key="5">
    <source>
        <dbReference type="ARBA" id="ARBA00022989"/>
    </source>
</evidence>
<dbReference type="GO" id="GO:0055085">
    <property type="term" value="P:transmembrane transport"/>
    <property type="evidence" value="ECO:0007669"/>
    <property type="project" value="InterPro"/>
</dbReference>
<protein>
    <submittedName>
        <fullName evidence="9">ABC-type sugar transport system, permease component</fullName>
    </submittedName>
</protein>
<dbReference type="PROSITE" id="PS50928">
    <property type="entry name" value="ABC_TM1"/>
    <property type="match status" value="1"/>
</dbReference>
<accession>S0FQC8</accession>
<evidence type="ECO:0000313" key="9">
    <source>
        <dbReference type="EMBL" id="EMS71354.1"/>
    </source>
</evidence>
<dbReference type="AlphaFoldDB" id="S0FQC8"/>
<keyword evidence="9" id="KW-0762">Sugar transport</keyword>
<keyword evidence="6 7" id="KW-0472">Membrane</keyword>
<evidence type="ECO:0000256" key="3">
    <source>
        <dbReference type="ARBA" id="ARBA00022475"/>
    </source>
</evidence>
<sequence>MRAKLRLQGILSGAVITILAILFVVPIYITLIGAFKTDEAIIRTPLMLPVPGTLENIKYVLTDPSANILRMYANTIIIVIFALLTTVAVSSMAAFYTSRNKTKAANFLYVYFIFGLMIPYQMAFIGVVQILKKAQLVGTFPGVILVFISGNIMFSVFMYHGFIKSIPQELEEAASIDGAGEFRIFWQIIMPLVKPCTTTTGIFVGLGIWNDFFTPLIVLGGGKKATVTTGIYTSIGMFTSRWGYVFAYVLFASLPIIIAYIFAQKNIISGLTAGAVKG</sequence>
<feature type="transmembrane region" description="Helical" evidence="7">
    <location>
        <begin position="71"/>
        <end position="96"/>
    </location>
</feature>
<comment type="similarity">
    <text evidence="7">Belongs to the binding-protein-dependent transport system permease family.</text>
</comment>
<feature type="transmembrane region" description="Helical" evidence="7">
    <location>
        <begin position="143"/>
        <end position="163"/>
    </location>
</feature>
<name>S0FQC8_RUMCE</name>
<evidence type="ECO:0000256" key="4">
    <source>
        <dbReference type="ARBA" id="ARBA00022692"/>
    </source>
</evidence>
<evidence type="ECO:0000256" key="1">
    <source>
        <dbReference type="ARBA" id="ARBA00004651"/>
    </source>
</evidence>
<dbReference type="PANTHER" id="PTHR43744">
    <property type="entry name" value="ABC TRANSPORTER PERMEASE PROTEIN MG189-RELATED-RELATED"/>
    <property type="match status" value="1"/>
</dbReference>
<feature type="transmembrane region" description="Helical" evidence="7">
    <location>
        <begin position="242"/>
        <end position="263"/>
    </location>
</feature>
<feature type="transmembrane region" description="Helical" evidence="7">
    <location>
        <begin position="7"/>
        <end position="29"/>
    </location>
</feature>